<protein>
    <submittedName>
        <fullName evidence="2">Uncharacterized protein</fullName>
    </submittedName>
</protein>
<gene>
    <name evidence="2" type="ORF">FOL47_001100</name>
</gene>
<evidence type="ECO:0000313" key="2">
    <source>
        <dbReference type="EMBL" id="KAF4650511.1"/>
    </source>
</evidence>
<organism evidence="2 3">
    <name type="scientific">Perkinsus chesapeaki</name>
    <name type="common">Clam parasite</name>
    <name type="synonym">Perkinsus andrewsi</name>
    <dbReference type="NCBI Taxonomy" id="330153"/>
    <lineage>
        <taxon>Eukaryota</taxon>
        <taxon>Sar</taxon>
        <taxon>Alveolata</taxon>
        <taxon>Perkinsozoa</taxon>
        <taxon>Perkinsea</taxon>
        <taxon>Perkinsida</taxon>
        <taxon>Perkinsidae</taxon>
        <taxon>Perkinsus</taxon>
    </lineage>
</organism>
<evidence type="ECO:0000313" key="3">
    <source>
        <dbReference type="Proteomes" id="UP000591131"/>
    </source>
</evidence>
<dbReference type="Proteomes" id="UP000591131">
    <property type="component" value="Unassembled WGS sequence"/>
</dbReference>
<dbReference type="AlphaFoldDB" id="A0A7J6KVA1"/>
<dbReference type="EMBL" id="JAAPAO010001241">
    <property type="protein sequence ID" value="KAF4650511.1"/>
    <property type="molecule type" value="Genomic_DNA"/>
</dbReference>
<sequence length="243" mass="26441">MPNSSSSSVESTSSGVIANMVENPGLSDDEVTPFLSFLEIDNAQMAKLLLGKKASFRKVYNYLRAHFVIPDPAPNTSTQPTPIQTPPPNPSHLPTAAAISPSDDLPTSIPWLIFKIHMHRQIPMQRSCSTWIPLESAIAMCHSVGLFLQPSQINTQYRKGLNPTLQKVADELYASVADVQFSTTTTVKPSPTTSTPTNPTTSTPSSSTLSTTSKAPIARVEDPVTIKLCREQHICLAWTARKQ</sequence>
<proteinExistence type="predicted"/>
<feature type="non-terminal residue" evidence="2">
    <location>
        <position position="243"/>
    </location>
</feature>
<evidence type="ECO:0000256" key="1">
    <source>
        <dbReference type="SAM" id="MobiDB-lite"/>
    </source>
</evidence>
<name>A0A7J6KVA1_PERCH</name>
<dbReference type="OrthoDB" id="10572048at2759"/>
<accession>A0A7J6KVA1</accession>
<feature type="compositionally biased region" description="Low complexity" evidence="1">
    <location>
        <begin position="184"/>
        <end position="213"/>
    </location>
</feature>
<comment type="caution">
    <text evidence="2">The sequence shown here is derived from an EMBL/GenBank/DDBJ whole genome shotgun (WGS) entry which is preliminary data.</text>
</comment>
<keyword evidence="3" id="KW-1185">Reference proteome</keyword>
<reference evidence="2 3" key="1">
    <citation type="submission" date="2020-04" db="EMBL/GenBank/DDBJ databases">
        <title>Perkinsus chesapeaki whole genome sequence.</title>
        <authorList>
            <person name="Bogema D.R."/>
        </authorList>
    </citation>
    <scope>NUCLEOTIDE SEQUENCE [LARGE SCALE GENOMIC DNA]</scope>
    <source>
        <strain evidence="2">ATCC PRA-425</strain>
    </source>
</reference>
<feature type="region of interest" description="Disordered" evidence="1">
    <location>
        <begin position="184"/>
        <end position="215"/>
    </location>
</feature>
<feature type="region of interest" description="Disordered" evidence="1">
    <location>
        <begin position="71"/>
        <end position="99"/>
    </location>
</feature>